<evidence type="ECO:0000256" key="1">
    <source>
        <dbReference type="SAM" id="Phobius"/>
    </source>
</evidence>
<sequence>MRASLRRDQERLHLALMLVLTFSTGVIDAVGYLGLDRVFTGNMTGNVVILGMALTGADGLPVVGPVVALACFVLGAILAGALLRGVAKGWSGRVTTLLGLVGLVVTASVVPILAGGESAPEPLLLLTTGMLGFAMGMQAGVARHIAIADVTTVVVTSTLAGLAFDSWLGRRVGQKWGRRLLAVILISLGALVGAALLHIHLALGIALAALLTVGVAALGHLGAPSRAPEPAGV</sequence>
<evidence type="ECO:0000313" key="2">
    <source>
        <dbReference type="EMBL" id="BDZ45651.1"/>
    </source>
</evidence>
<keyword evidence="3" id="KW-1185">Reference proteome</keyword>
<dbReference type="RefSeq" id="WP_286278904.1">
    <property type="nucleotide sequence ID" value="NZ_AP027731.1"/>
</dbReference>
<organism evidence="2 3">
    <name type="scientific">Naasia aerilata</name>
    <dbReference type="NCBI Taxonomy" id="1162966"/>
    <lineage>
        <taxon>Bacteria</taxon>
        <taxon>Bacillati</taxon>
        <taxon>Actinomycetota</taxon>
        <taxon>Actinomycetes</taxon>
        <taxon>Micrococcales</taxon>
        <taxon>Microbacteriaceae</taxon>
        <taxon>Naasia</taxon>
    </lineage>
</organism>
<keyword evidence="1" id="KW-0472">Membrane</keyword>
<proteinExistence type="predicted"/>
<dbReference type="Proteomes" id="UP001321498">
    <property type="component" value="Chromosome"/>
</dbReference>
<dbReference type="PANTHER" id="PTHR37314">
    <property type="entry name" value="SLR0142 PROTEIN"/>
    <property type="match status" value="1"/>
</dbReference>
<keyword evidence="1" id="KW-1133">Transmembrane helix</keyword>
<reference evidence="3" key="1">
    <citation type="journal article" date="2019" name="Int. J. Syst. Evol. Microbiol.">
        <title>The Global Catalogue of Microorganisms (GCM) 10K type strain sequencing project: providing services to taxonomists for standard genome sequencing and annotation.</title>
        <authorList>
            <consortium name="The Broad Institute Genomics Platform"/>
            <consortium name="The Broad Institute Genome Sequencing Center for Infectious Disease"/>
            <person name="Wu L."/>
            <person name="Ma J."/>
        </authorList>
    </citation>
    <scope>NUCLEOTIDE SEQUENCE [LARGE SCALE GENOMIC DNA]</scope>
    <source>
        <strain evidence="3">NBRC 108725</strain>
    </source>
</reference>
<dbReference type="PANTHER" id="PTHR37314:SF4">
    <property type="entry name" value="UPF0700 TRANSMEMBRANE PROTEIN YOAK"/>
    <property type="match status" value="1"/>
</dbReference>
<feature type="transmembrane region" description="Helical" evidence="1">
    <location>
        <begin position="62"/>
        <end position="83"/>
    </location>
</feature>
<feature type="transmembrane region" description="Helical" evidence="1">
    <location>
        <begin position="95"/>
        <end position="114"/>
    </location>
</feature>
<gene>
    <name evidence="2" type="ORF">GCM10025866_15600</name>
</gene>
<dbReference type="Pfam" id="PF06912">
    <property type="entry name" value="DUF1275"/>
    <property type="match status" value="1"/>
</dbReference>
<protein>
    <submittedName>
        <fullName evidence="2">DUF1275 family protein</fullName>
    </submittedName>
</protein>
<feature type="transmembrane region" description="Helical" evidence="1">
    <location>
        <begin position="180"/>
        <end position="199"/>
    </location>
</feature>
<feature type="transmembrane region" description="Helical" evidence="1">
    <location>
        <begin position="145"/>
        <end position="168"/>
    </location>
</feature>
<dbReference type="InterPro" id="IPR010699">
    <property type="entry name" value="DUF1275"/>
</dbReference>
<dbReference type="EMBL" id="AP027731">
    <property type="protein sequence ID" value="BDZ45651.1"/>
    <property type="molecule type" value="Genomic_DNA"/>
</dbReference>
<evidence type="ECO:0000313" key="3">
    <source>
        <dbReference type="Proteomes" id="UP001321498"/>
    </source>
</evidence>
<name>A0ABN6XLB0_9MICO</name>
<accession>A0ABN6XLB0</accession>
<feature type="transmembrane region" description="Helical" evidence="1">
    <location>
        <begin position="205"/>
        <end position="223"/>
    </location>
</feature>
<feature type="transmembrane region" description="Helical" evidence="1">
    <location>
        <begin position="12"/>
        <end position="35"/>
    </location>
</feature>
<keyword evidence="1" id="KW-0812">Transmembrane</keyword>